<dbReference type="InterPro" id="IPR037185">
    <property type="entry name" value="EmrE-like"/>
</dbReference>
<feature type="transmembrane region" description="Helical" evidence="1">
    <location>
        <begin position="132"/>
        <end position="155"/>
    </location>
</feature>
<dbReference type="SUPFAM" id="SSF103481">
    <property type="entry name" value="Multidrug resistance efflux transporter EmrE"/>
    <property type="match status" value="1"/>
</dbReference>
<protein>
    <recommendedName>
        <fullName evidence="4">Integral membrane protein</fullName>
    </recommendedName>
</protein>
<evidence type="ECO:0008006" key="4">
    <source>
        <dbReference type="Google" id="ProtNLM"/>
    </source>
</evidence>
<feature type="transmembrane region" description="Helical" evidence="1">
    <location>
        <begin position="256"/>
        <end position="274"/>
    </location>
</feature>
<dbReference type="PANTHER" id="PTHR40761">
    <property type="entry name" value="CONSERVED INTEGRAL MEMBRANE ALANINE VALINE AND LEUCINE RICH PROTEIN-RELATED"/>
    <property type="match status" value="1"/>
</dbReference>
<keyword evidence="1" id="KW-0472">Membrane</keyword>
<reference evidence="2 3" key="1">
    <citation type="submission" date="2021-01" db="EMBL/GenBank/DDBJ databases">
        <title>Whole genome shotgun sequence of Microbispora corallina NBRC 16416.</title>
        <authorList>
            <person name="Komaki H."/>
            <person name="Tamura T."/>
        </authorList>
    </citation>
    <scope>NUCLEOTIDE SEQUENCE [LARGE SCALE GENOMIC DNA]</scope>
    <source>
        <strain evidence="2 3">NBRC 16416</strain>
    </source>
</reference>
<keyword evidence="1" id="KW-1133">Transmembrane helix</keyword>
<feature type="transmembrane region" description="Helical" evidence="1">
    <location>
        <begin position="224"/>
        <end position="244"/>
    </location>
</feature>
<accession>A0ABQ4FY83</accession>
<dbReference type="Gene3D" id="1.10.3730.20">
    <property type="match status" value="1"/>
</dbReference>
<feature type="transmembrane region" description="Helical" evidence="1">
    <location>
        <begin position="161"/>
        <end position="179"/>
    </location>
</feature>
<dbReference type="NCBIfam" id="NF038012">
    <property type="entry name" value="DMT_1"/>
    <property type="match status" value="1"/>
</dbReference>
<dbReference type="Proteomes" id="UP000603904">
    <property type="component" value="Unassembled WGS sequence"/>
</dbReference>
<feature type="transmembrane region" description="Helical" evidence="1">
    <location>
        <begin position="79"/>
        <end position="97"/>
    </location>
</feature>
<dbReference type="PANTHER" id="PTHR40761:SF1">
    <property type="entry name" value="CONSERVED INTEGRAL MEMBRANE ALANINE VALINE AND LEUCINE RICH PROTEIN-RELATED"/>
    <property type="match status" value="1"/>
</dbReference>
<name>A0ABQ4FY83_9ACTN</name>
<sequence length="295" mass="30311">MTVTILVALAGAALLGVGFVAQQHAAYTEPLRRMLHLSLLADLIHKRLWLGGLAAMVGGQVLGALALREADVTRVEPLLATNLLFALGTAAVVYQERLGPGEWLGAILVSGGVAGFLLSAQPHGGGLPGPASLVWFGVLAVLAVAAVLVAVALRVALQTKAMLLAAAAGVLYGLQDVLTRGSLLSLREGPAALFTTWQPYLVPLIAAAGILLNQSAFDAAPLRISLPATTAAEPITGIVLGVAILGERLRVAPDALAGEVLGLIALVAGIVVLGRSPFLAKSEQGRSERPDPERR</sequence>
<dbReference type="EMBL" id="BOOC01000011">
    <property type="protein sequence ID" value="GIH39779.1"/>
    <property type="molecule type" value="Genomic_DNA"/>
</dbReference>
<keyword evidence="3" id="KW-1185">Reference proteome</keyword>
<comment type="caution">
    <text evidence="2">The sequence shown here is derived from an EMBL/GenBank/DDBJ whole genome shotgun (WGS) entry which is preliminary data.</text>
</comment>
<keyword evidence="1" id="KW-0812">Transmembrane</keyword>
<feature type="transmembrane region" description="Helical" evidence="1">
    <location>
        <begin position="103"/>
        <end position="120"/>
    </location>
</feature>
<dbReference type="RefSeq" id="WP_198166963.1">
    <property type="nucleotide sequence ID" value="NZ_BAAAGP010000011.1"/>
</dbReference>
<proteinExistence type="predicted"/>
<feature type="transmembrane region" description="Helical" evidence="1">
    <location>
        <begin position="191"/>
        <end position="212"/>
    </location>
</feature>
<gene>
    <name evidence="2" type="ORF">Mco01_27790</name>
</gene>
<organism evidence="2 3">
    <name type="scientific">Microbispora corallina</name>
    <dbReference type="NCBI Taxonomy" id="83302"/>
    <lineage>
        <taxon>Bacteria</taxon>
        <taxon>Bacillati</taxon>
        <taxon>Actinomycetota</taxon>
        <taxon>Actinomycetes</taxon>
        <taxon>Streptosporangiales</taxon>
        <taxon>Streptosporangiaceae</taxon>
        <taxon>Microbispora</taxon>
    </lineage>
</organism>
<feature type="transmembrane region" description="Helical" evidence="1">
    <location>
        <begin position="49"/>
        <end position="67"/>
    </location>
</feature>
<evidence type="ECO:0000313" key="3">
    <source>
        <dbReference type="Proteomes" id="UP000603904"/>
    </source>
</evidence>
<evidence type="ECO:0000256" key="1">
    <source>
        <dbReference type="SAM" id="Phobius"/>
    </source>
</evidence>
<evidence type="ECO:0000313" key="2">
    <source>
        <dbReference type="EMBL" id="GIH39779.1"/>
    </source>
</evidence>